<keyword evidence="3" id="KW-1185">Reference proteome</keyword>
<dbReference type="PANTHER" id="PTHR38602">
    <property type="entry name" value="INNER MEMBRANE PROTEIN-RELATED"/>
    <property type="match status" value="1"/>
</dbReference>
<dbReference type="EMBL" id="CP064795">
    <property type="protein sequence ID" value="QPG07251.1"/>
    <property type="molecule type" value="Genomic_DNA"/>
</dbReference>
<dbReference type="AlphaFoldDB" id="A0A7S9HEE2"/>
<sequence length="58" mass="6551">MALVIALVLVLEGLGPFCMPNRWRLFLLQLSQQRAASLQKYGGIMVIVGLVSLYYLWP</sequence>
<keyword evidence="1" id="KW-0812">Transmembrane</keyword>
<dbReference type="Pfam" id="PF09838">
    <property type="entry name" value="DUF2065"/>
    <property type="match status" value="1"/>
</dbReference>
<feature type="transmembrane region" description="Helical" evidence="1">
    <location>
        <begin position="40"/>
        <end position="57"/>
    </location>
</feature>
<dbReference type="InterPro" id="IPR019201">
    <property type="entry name" value="DUF2065"/>
</dbReference>
<evidence type="ECO:0000256" key="1">
    <source>
        <dbReference type="SAM" id="Phobius"/>
    </source>
</evidence>
<accession>A0A7S9HEE2</accession>
<evidence type="ECO:0000313" key="3">
    <source>
        <dbReference type="Proteomes" id="UP000595095"/>
    </source>
</evidence>
<keyword evidence="1" id="KW-0472">Membrane</keyword>
<dbReference type="PANTHER" id="PTHR38602:SF1">
    <property type="entry name" value="INNER MEMBRANE PROTEIN"/>
    <property type="match status" value="1"/>
</dbReference>
<keyword evidence="1" id="KW-1133">Transmembrane helix</keyword>
<gene>
    <name evidence="2" type="ORF">IT774_14830</name>
</gene>
<name>A0A7S9HEE2_9ALTE</name>
<dbReference type="KEGG" id="smaa:IT774_14830"/>
<evidence type="ECO:0000313" key="2">
    <source>
        <dbReference type="EMBL" id="QPG07251.1"/>
    </source>
</evidence>
<protein>
    <submittedName>
        <fullName evidence="2">DUF2065 domain-containing protein</fullName>
    </submittedName>
</protein>
<dbReference type="Proteomes" id="UP000595095">
    <property type="component" value="Chromosome"/>
</dbReference>
<proteinExistence type="predicted"/>
<reference evidence="2 3" key="1">
    <citation type="submission" date="2020-11" db="EMBL/GenBank/DDBJ databases">
        <title>Complete genome sequence for Salinimonas sp. strain G2-b.</title>
        <authorList>
            <person name="Park S.-J."/>
        </authorList>
    </citation>
    <scope>NUCLEOTIDE SEQUENCE [LARGE SCALE GENOMIC DNA]</scope>
    <source>
        <strain evidence="2 3">G2-b</strain>
    </source>
</reference>
<organism evidence="2 3">
    <name type="scientific">Salinimonas marina</name>
    <dbReference type="NCBI Taxonomy" id="2785918"/>
    <lineage>
        <taxon>Bacteria</taxon>
        <taxon>Pseudomonadati</taxon>
        <taxon>Pseudomonadota</taxon>
        <taxon>Gammaproteobacteria</taxon>
        <taxon>Alteromonadales</taxon>
        <taxon>Alteromonadaceae</taxon>
        <taxon>Alteromonas/Salinimonas group</taxon>
        <taxon>Salinimonas</taxon>
    </lineage>
</organism>